<evidence type="ECO:0000313" key="2">
    <source>
        <dbReference type="Proteomes" id="UP001623348"/>
    </source>
</evidence>
<protein>
    <recommendedName>
        <fullName evidence="3">Reverse transcriptase</fullName>
    </recommendedName>
</protein>
<gene>
    <name evidence="1" type="ORF">GRJ2_001295200</name>
</gene>
<proteinExistence type="predicted"/>
<reference evidence="1 2" key="1">
    <citation type="submission" date="2024-06" db="EMBL/GenBank/DDBJ databases">
        <title>The draft genome of Grus japonensis, version 3.</title>
        <authorList>
            <person name="Nabeshima K."/>
            <person name="Suzuki S."/>
            <person name="Onuma M."/>
        </authorList>
    </citation>
    <scope>NUCLEOTIDE SEQUENCE [LARGE SCALE GENOMIC DNA]</scope>
    <source>
        <strain evidence="1 2">451A</strain>
    </source>
</reference>
<dbReference type="AlphaFoldDB" id="A0ABC9WSB0"/>
<name>A0ABC9WSB0_GRUJA</name>
<evidence type="ECO:0008006" key="3">
    <source>
        <dbReference type="Google" id="ProtNLM"/>
    </source>
</evidence>
<dbReference type="EMBL" id="BAAFJT010000004">
    <property type="protein sequence ID" value="GAB0188299.1"/>
    <property type="molecule type" value="Genomic_DNA"/>
</dbReference>
<dbReference type="PANTHER" id="PTHR33332">
    <property type="entry name" value="REVERSE TRANSCRIPTASE DOMAIN-CONTAINING PROTEIN"/>
    <property type="match status" value="1"/>
</dbReference>
<comment type="caution">
    <text evidence="1">The sequence shown here is derived from an EMBL/GenBank/DDBJ whole genome shotgun (WGS) entry which is preliminary data.</text>
</comment>
<organism evidence="1 2">
    <name type="scientific">Grus japonensis</name>
    <name type="common">Japanese crane</name>
    <name type="synonym">Red-crowned crane</name>
    <dbReference type="NCBI Taxonomy" id="30415"/>
    <lineage>
        <taxon>Eukaryota</taxon>
        <taxon>Metazoa</taxon>
        <taxon>Chordata</taxon>
        <taxon>Craniata</taxon>
        <taxon>Vertebrata</taxon>
        <taxon>Euteleostomi</taxon>
        <taxon>Archelosauria</taxon>
        <taxon>Archosauria</taxon>
        <taxon>Dinosauria</taxon>
        <taxon>Saurischia</taxon>
        <taxon>Theropoda</taxon>
        <taxon>Coelurosauria</taxon>
        <taxon>Aves</taxon>
        <taxon>Neognathae</taxon>
        <taxon>Neoaves</taxon>
        <taxon>Gruiformes</taxon>
        <taxon>Gruidae</taxon>
        <taxon>Grus</taxon>
    </lineage>
</organism>
<keyword evidence="2" id="KW-1185">Reference proteome</keyword>
<sequence length="185" mass="21509">MSQQCALVAKKANGILGCIKKSVASRSREVILPLYSALMRPHLECCVQFWVPQFKKDKELLGRVQQRATRMVRGLEHLSHEKRLRELGLFSLEKRRLRGDLINAYKNLKGGCQEEGARLFSVVPSDRTRGNGHKLEHRKFHLNMRKNLFTLRVTEHWNRLPREVVESPSLEIFKTRLDVILCNLL</sequence>
<evidence type="ECO:0000313" key="1">
    <source>
        <dbReference type="EMBL" id="GAB0188299.1"/>
    </source>
</evidence>
<accession>A0ABC9WSB0</accession>
<dbReference type="Proteomes" id="UP001623348">
    <property type="component" value="Unassembled WGS sequence"/>
</dbReference>